<feature type="transmembrane region" description="Helical" evidence="2">
    <location>
        <begin position="491"/>
        <end position="517"/>
    </location>
</feature>
<comment type="caution">
    <text evidence="4">The sequence shown here is derived from an EMBL/GenBank/DDBJ whole genome shotgun (WGS) entry which is preliminary data.</text>
</comment>
<dbReference type="InterPro" id="IPR026961">
    <property type="entry name" value="PGG_dom"/>
</dbReference>
<evidence type="ECO:0000259" key="3">
    <source>
        <dbReference type="Pfam" id="PF13962"/>
    </source>
</evidence>
<dbReference type="EMBL" id="JBJKBG010000007">
    <property type="protein sequence ID" value="KAL3730944.1"/>
    <property type="molecule type" value="Genomic_DNA"/>
</dbReference>
<keyword evidence="2" id="KW-1133">Transmembrane helix</keyword>
<feature type="compositionally biased region" description="Basic and acidic residues" evidence="1">
    <location>
        <begin position="11"/>
        <end position="20"/>
    </location>
</feature>
<keyword evidence="5" id="KW-1185">Reference proteome</keyword>
<feature type="transmembrane region" description="Helical" evidence="2">
    <location>
        <begin position="538"/>
        <end position="560"/>
    </location>
</feature>
<gene>
    <name evidence="4" type="ORF">ACJRO7_027895</name>
</gene>
<accession>A0ABD3JXF1</accession>
<dbReference type="InterPro" id="IPR036770">
    <property type="entry name" value="Ankyrin_rpt-contain_sf"/>
</dbReference>
<dbReference type="Gene3D" id="1.25.40.20">
    <property type="entry name" value="Ankyrin repeat-containing domain"/>
    <property type="match status" value="1"/>
</dbReference>
<name>A0ABD3JXF1_EUCGL</name>
<reference evidence="4 5" key="1">
    <citation type="submission" date="2024-11" db="EMBL/GenBank/DDBJ databases">
        <title>Chromosome-level genome assembly of Eucalyptus globulus Labill. provides insights into its genome evolution.</title>
        <authorList>
            <person name="Li X."/>
        </authorList>
    </citation>
    <scope>NUCLEOTIDE SEQUENCE [LARGE SCALE GENOMIC DNA]</scope>
    <source>
        <strain evidence="4">CL2024</strain>
        <tissue evidence="4">Fresh tender leaves</tissue>
    </source>
</reference>
<evidence type="ECO:0000256" key="1">
    <source>
        <dbReference type="SAM" id="MobiDB-lite"/>
    </source>
</evidence>
<dbReference type="Proteomes" id="UP001634007">
    <property type="component" value="Unassembled WGS sequence"/>
</dbReference>
<dbReference type="SUPFAM" id="SSF48403">
    <property type="entry name" value="Ankyrin repeat"/>
    <property type="match status" value="1"/>
</dbReference>
<keyword evidence="2" id="KW-0812">Transmembrane</keyword>
<feature type="region of interest" description="Disordered" evidence="1">
    <location>
        <begin position="1"/>
        <end position="20"/>
    </location>
</feature>
<sequence>MSSGGTTTDKASQDGHRSAKVEVNEKYRPLFEAVVKGDREAVEKILNEDHEAKTAKVMTMGKTSATLLDVAVMVGQDQLVENLVKRFPSEYYVVILISALNHAVRRGRIRMVKALVDRVDAKSESVPHALSVATSYAPMQKEVIWYLARHTRSAPDHGTMSCLIMAGHLDIGLFFARQYPGLATSEDTENNSLLGDLAKMKSYFRSGARLNFWEKSIYKCIPLCLVDTSFDNSIDPKMGGALKWFKTSLWNLTTKSAPFIKRIGESKLRHQCSLEFANLALTEKKTRMQTPEMLEFLLASGIVLDAASHGIFEIVSLCLKHFPELMWDENFTKELMKQVVSGRHVELFRLVNAHYIPYLTNDAWEKNGLMKATTEWSPRCATPDVSGAVFLMQRELQWYKVLEDRSDPSSNSLVLLEGPLTKKTGRKTYWEVFVEQRQDLLKEAGQWMKNTSSTCSIVATIIITVSFSAALKVPGGNNGSTGIPIFLKKGSFTVFAIADSLALFSSVTAALMFLAILTSHYTIEDFLHSIPRKLIMGLTFLFLSLAFILLAFSSALTIVLGERLKWIYIPITLLAAFPIVLFAILHLPLWVEMVESTYWPRLYRHMKKIWK</sequence>
<feature type="transmembrane region" description="Helical" evidence="2">
    <location>
        <begin position="566"/>
        <end position="591"/>
    </location>
</feature>
<proteinExistence type="predicted"/>
<evidence type="ECO:0000313" key="5">
    <source>
        <dbReference type="Proteomes" id="UP001634007"/>
    </source>
</evidence>
<feature type="domain" description="PGG" evidence="3">
    <location>
        <begin position="446"/>
        <end position="558"/>
    </location>
</feature>
<dbReference type="AlphaFoldDB" id="A0ABD3JXF1"/>
<feature type="compositionally biased region" description="Polar residues" evidence="1">
    <location>
        <begin position="1"/>
        <end position="10"/>
    </location>
</feature>
<dbReference type="PANTHER" id="PTHR24177">
    <property type="entry name" value="CASKIN"/>
    <property type="match status" value="1"/>
</dbReference>
<dbReference type="PANTHER" id="PTHR24177:SF472">
    <property type="entry name" value="PGG DOMAIN-CONTAINING PROTEIN"/>
    <property type="match status" value="1"/>
</dbReference>
<protein>
    <recommendedName>
        <fullName evidence="3">PGG domain-containing protein</fullName>
    </recommendedName>
</protein>
<keyword evidence="2" id="KW-0472">Membrane</keyword>
<dbReference type="Pfam" id="PF13962">
    <property type="entry name" value="PGG"/>
    <property type="match status" value="1"/>
</dbReference>
<evidence type="ECO:0000256" key="2">
    <source>
        <dbReference type="SAM" id="Phobius"/>
    </source>
</evidence>
<organism evidence="4 5">
    <name type="scientific">Eucalyptus globulus</name>
    <name type="common">Tasmanian blue gum</name>
    <dbReference type="NCBI Taxonomy" id="34317"/>
    <lineage>
        <taxon>Eukaryota</taxon>
        <taxon>Viridiplantae</taxon>
        <taxon>Streptophyta</taxon>
        <taxon>Embryophyta</taxon>
        <taxon>Tracheophyta</taxon>
        <taxon>Spermatophyta</taxon>
        <taxon>Magnoliopsida</taxon>
        <taxon>eudicotyledons</taxon>
        <taxon>Gunneridae</taxon>
        <taxon>Pentapetalae</taxon>
        <taxon>rosids</taxon>
        <taxon>malvids</taxon>
        <taxon>Myrtales</taxon>
        <taxon>Myrtaceae</taxon>
        <taxon>Myrtoideae</taxon>
        <taxon>Eucalypteae</taxon>
        <taxon>Eucalyptus</taxon>
    </lineage>
</organism>
<evidence type="ECO:0000313" key="4">
    <source>
        <dbReference type="EMBL" id="KAL3730944.1"/>
    </source>
</evidence>